<evidence type="ECO:0000313" key="1">
    <source>
        <dbReference type="EMBL" id="JAD65104.1"/>
    </source>
</evidence>
<reference evidence="1" key="2">
    <citation type="journal article" date="2015" name="Data Brief">
        <title>Shoot transcriptome of the giant reed, Arundo donax.</title>
        <authorList>
            <person name="Barrero R.A."/>
            <person name="Guerrero F.D."/>
            <person name="Moolhuijzen P."/>
            <person name="Goolsby J.A."/>
            <person name="Tidwell J."/>
            <person name="Bellgard S.E."/>
            <person name="Bellgard M.I."/>
        </authorList>
    </citation>
    <scope>NUCLEOTIDE SEQUENCE</scope>
    <source>
        <tissue evidence="1">Shoot tissue taken approximately 20 cm above the soil surface</tissue>
    </source>
</reference>
<dbReference type="EMBL" id="GBRH01232791">
    <property type="protein sequence ID" value="JAD65104.1"/>
    <property type="molecule type" value="Transcribed_RNA"/>
</dbReference>
<name>A0A0A9BMG2_ARUDO</name>
<sequence>MHPGTDNARGKTHWGGGSF</sequence>
<accession>A0A0A9BMG2</accession>
<proteinExistence type="predicted"/>
<reference evidence="1" key="1">
    <citation type="submission" date="2014-09" db="EMBL/GenBank/DDBJ databases">
        <authorList>
            <person name="Magalhaes I.L.F."/>
            <person name="Oliveira U."/>
            <person name="Santos F.R."/>
            <person name="Vidigal T.H.D.A."/>
            <person name="Brescovit A.D."/>
            <person name="Santos A.J."/>
        </authorList>
    </citation>
    <scope>NUCLEOTIDE SEQUENCE</scope>
    <source>
        <tissue evidence="1">Shoot tissue taken approximately 20 cm above the soil surface</tissue>
    </source>
</reference>
<dbReference type="AlphaFoldDB" id="A0A0A9BMG2"/>
<protein>
    <submittedName>
        <fullName evidence="1">Uncharacterized protein</fullName>
    </submittedName>
</protein>
<organism evidence="1">
    <name type="scientific">Arundo donax</name>
    <name type="common">Giant reed</name>
    <name type="synonym">Donax arundinaceus</name>
    <dbReference type="NCBI Taxonomy" id="35708"/>
    <lineage>
        <taxon>Eukaryota</taxon>
        <taxon>Viridiplantae</taxon>
        <taxon>Streptophyta</taxon>
        <taxon>Embryophyta</taxon>
        <taxon>Tracheophyta</taxon>
        <taxon>Spermatophyta</taxon>
        <taxon>Magnoliopsida</taxon>
        <taxon>Liliopsida</taxon>
        <taxon>Poales</taxon>
        <taxon>Poaceae</taxon>
        <taxon>PACMAD clade</taxon>
        <taxon>Arundinoideae</taxon>
        <taxon>Arundineae</taxon>
        <taxon>Arundo</taxon>
    </lineage>
</organism>